<feature type="compositionally biased region" description="Polar residues" evidence="1">
    <location>
        <begin position="81"/>
        <end position="96"/>
    </location>
</feature>
<dbReference type="EMBL" id="CADIKF010000066">
    <property type="protein sequence ID" value="CAB3769836.1"/>
    <property type="molecule type" value="Genomic_DNA"/>
</dbReference>
<proteinExistence type="predicted"/>
<accession>A0A6J5EXI9</accession>
<name>A0A6J5EXI9_9BURK</name>
<sequence>MKTSLVAVLLAASATLASVAAPAFASNYGPAPFYRPSVSDTRPVPQPAARADAPATTMASDDENDSSDSNNAQQAYGGVSAGSSQADTRRNLTLTPWQHGLFAHH</sequence>
<evidence type="ECO:0000256" key="1">
    <source>
        <dbReference type="SAM" id="MobiDB-lite"/>
    </source>
</evidence>
<reference evidence="3 4" key="1">
    <citation type="submission" date="2020-04" db="EMBL/GenBank/DDBJ databases">
        <authorList>
            <person name="De Canck E."/>
        </authorList>
    </citation>
    <scope>NUCLEOTIDE SEQUENCE [LARGE SCALE GENOMIC DNA]</scope>
    <source>
        <strain evidence="3 4">LMG 29739</strain>
    </source>
</reference>
<evidence type="ECO:0000313" key="4">
    <source>
        <dbReference type="Proteomes" id="UP000494329"/>
    </source>
</evidence>
<protein>
    <submittedName>
        <fullName evidence="3">Uncharacterized protein</fullName>
    </submittedName>
</protein>
<gene>
    <name evidence="3" type="ORF">LMG29739_05638</name>
</gene>
<feature type="signal peptide" evidence="2">
    <location>
        <begin position="1"/>
        <end position="25"/>
    </location>
</feature>
<organism evidence="3 4">
    <name type="scientific">Paraburkholderia solisilvae</name>
    <dbReference type="NCBI Taxonomy" id="624376"/>
    <lineage>
        <taxon>Bacteria</taxon>
        <taxon>Pseudomonadati</taxon>
        <taxon>Pseudomonadota</taxon>
        <taxon>Betaproteobacteria</taxon>
        <taxon>Burkholderiales</taxon>
        <taxon>Burkholderiaceae</taxon>
        <taxon>Paraburkholderia</taxon>
    </lineage>
</organism>
<keyword evidence="2" id="KW-0732">Signal</keyword>
<evidence type="ECO:0000313" key="3">
    <source>
        <dbReference type="EMBL" id="CAB3769836.1"/>
    </source>
</evidence>
<keyword evidence="4" id="KW-1185">Reference proteome</keyword>
<evidence type="ECO:0000256" key="2">
    <source>
        <dbReference type="SAM" id="SignalP"/>
    </source>
</evidence>
<dbReference type="AlphaFoldDB" id="A0A6J5EXI9"/>
<dbReference type="RefSeq" id="WP_175114779.1">
    <property type="nucleotide sequence ID" value="NZ_CADIKF010000066.1"/>
</dbReference>
<feature type="chain" id="PRO_5027015784" evidence="2">
    <location>
        <begin position="26"/>
        <end position="105"/>
    </location>
</feature>
<dbReference type="Proteomes" id="UP000494329">
    <property type="component" value="Unassembled WGS sequence"/>
</dbReference>
<feature type="region of interest" description="Disordered" evidence="1">
    <location>
        <begin position="27"/>
        <end position="105"/>
    </location>
</feature>